<evidence type="ECO:0000313" key="1">
    <source>
        <dbReference type="EMBL" id="CAJ1970400.1"/>
    </source>
</evidence>
<accession>A0AAD2GEJ1</accession>
<dbReference type="AlphaFoldDB" id="A0AAD2GEJ1"/>
<comment type="caution">
    <text evidence="1">The sequence shown here is derived from an EMBL/GenBank/DDBJ whole genome shotgun (WGS) entry which is preliminary data.</text>
</comment>
<name>A0AAD2GEJ1_9STRA</name>
<evidence type="ECO:0000313" key="2">
    <source>
        <dbReference type="Proteomes" id="UP001295423"/>
    </source>
</evidence>
<reference evidence="1" key="1">
    <citation type="submission" date="2023-08" db="EMBL/GenBank/DDBJ databases">
        <authorList>
            <person name="Audoor S."/>
            <person name="Bilcke G."/>
        </authorList>
    </citation>
    <scope>NUCLEOTIDE SEQUENCE</scope>
</reference>
<proteinExistence type="predicted"/>
<keyword evidence="2" id="KW-1185">Reference proteome</keyword>
<dbReference type="Proteomes" id="UP001295423">
    <property type="component" value="Unassembled WGS sequence"/>
</dbReference>
<protein>
    <submittedName>
        <fullName evidence="1">Uncharacterized protein</fullName>
    </submittedName>
</protein>
<organism evidence="1 2">
    <name type="scientific">Cylindrotheca closterium</name>
    <dbReference type="NCBI Taxonomy" id="2856"/>
    <lineage>
        <taxon>Eukaryota</taxon>
        <taxon>Sar</taxon>
        <taxon>Stramenopiles</taxon>
        <taxon>Ochrophyta</taxon>
        <taxon>Bacillariophyta</taxon>
        <taxon>Bacillariophyceae</taxon>
        <taxon>Bacillariophycidae</taxon>
        <taxon>Bacillariales</taxon>
        <taxon>Bacillariaceae</taxon>
        <taxon>Cylindrotheca</taxon>
    </lineage>
</organism>
<sequence length="98" mass="11276">MYNYKIKKDHSGVLQLDKLHGNTNWMPAAKVEIDLLAMYKVLVDMGRGTPTPKDHQKFQVQLVNALKHCDKDKPRLLPYGDFTYVPPNKTKPHCLLTD</sequence>
<dbReference type="EMBL" id="CAKOGP040002512">
    <property type="protein sequence ID" value="CAJ1970400.1"/>
    <property type="molecule type" value="Genomic_DNA"/>
</dbReference>
<gene>
    <name evidence="1" type="ORF">CYCCA115_LOCUS24418</name>
</gene>